<organism evidence="3 4">
    <name type="scientific">Siphonobacter curvatus</name>
    <dbReference type="NCBI Taxonomy" id="2094562"/>
    <lineage>
        <taxon>Bacteria</taxon>
        <taxon>Pseudomonadati</taxon>
        <taxon>Bacteroidota</taxon>
        <taxon>Cytophagia</taxon>
        <taxon>Cytophagales</taxon>
        <taxon>Cytophagaceae</taxon>
        <taxon>Siphonobacter</taxon>
    </lineage>
</organism>
<sequence length="210" mass="22551">MKQLSTLTLLSLFALTSCQKTTYTYFAQSTAPRIERKKVVAKPITATTTIPLIPKKELLASTIPVLSGVPSLITSTPANAVTSAEAFTRQQTKAGFRQRLLTKMVTKKVQKLQILAKRTADSRRTEPISVVSVIAGLLALVDVLLIGNGLLFLLGTIVAIVFGFVGLSKINRHSSEYKGRGFAITGLSLGFFGLLLIIIALIALSSLSFS</sequence>
<name>A0A2S7IS49_9BACT</name>
<accession>A0A2S7IS49</accession>
<keyword evidence="1" id="KW-0812">Transmembrane</keyword>
<evidence type="ECO:0000313" key="4">
    <source>
        <dbReference type="Proteomes" id="UP000239590"/>
    </source>
</evidence>
<dbReference type="Proteomes" id="UP000239590">
    <property type="component" value="Unassembled WGS sequence"/>
</dbReference>
<dbReference type="OrthoDB" id="966079at2"/>
<evidence type="ECO:0000313" key="3">
    <source>
        <dbReference type="EMBL" id="PQA60543.1"/>
    </source>
</evidence>
<keyword evidence="4" id="KW-1185">Reference proteome</keyword>
<dbReference type="Pfam" id="PF13828">
    <property type="entry name" value="DUF4190"/>
    <property type="match status" value="1"/>
</dbReference>
<comment type="caution">
    <text evidence="3">The sequence shown here is derived from an EMBL/GenBank/DDBJ whole genome shotgun (WGS) entry which is preliminary data.</text>
</comment>
<feature type="domain" description="DUF4190" evidence="2">
    <location>
        <begin position="129"/>
        <end position="200"/>
    </location>
</feature>
<reference evidence="4" key="1">
    <citation type="submission" date="2018-02" db="EMBL/GenBank/DDBJ databases">
        <title>Genome sequencing of Solimonas sp. HR-BB.</title>
        <authorList>
            <person name="Lee Y."/>
            <person name="Jeon C.O."/>
        </authorList>
    </citation>
    <scope>NUCLEOTIDE SEQUENCE [LARGE SCALE GENOMIC DNA]</scope>
    <source>
        <strain evidence="4">HR-U</strain>
    </source>
</reference>
<feature type="transmembrane region" description="Helical" evidence="1">
    <location>
        <begin position="127"/>
        <end position="145"/>
    </location>
</feature>
<dbReference type="EMBL" id="PTRA01000001">
    <property type="protein sequence ID" value="PQA60543.1"/>
    <property type="molecule type" value="Genomic_DNA"/>
</dbReference>
<proteinExistence type="predicted"/>
<keyword evidence="1" id="KW-1133">Transmembrane helix</keyword>
<feature type="transmembrane region" description="Helical" evidence="1">
    <location>
        <begin position="182"/>
        <end position="204"/>
    </location>
</feature>
<evidence type="ECO:0000256" key="1">
    <source>
        <dbReference type="SAM" id="Phobius"/>
    </source>
</evidence>
<gene>
    <name evidence="3" type="ORF">C5O19_13270</name>
</gene>
<evidence type="ECO:0000259" key="2">
    <source>
        <dbReference type="Pfam" id="PF13828"/>
    </source>
</evidence>
<keyword evidence="1" id="KW-0472">Membrane</keyword>
<dbReference type="AlphaFoldDB" id="A0A2S7IS49"/>
<dbReference type="RefSeq" id="WP_104712940.1">
    <property type="nucleotide sequence ID" value="NZ_PTRA01000001.1"/>
</dbReference>
<feature type="transmembrane region" description="Helical" evidence="1">
    <location>
        <begin position="150"/>
        <end position="170"/>
    </location>
</feature>
<dbReference type="PROSITE" id="PS51257">
    <property type="entry name" value="PROKAR_LIPOPROTEIN"/>
    <property type="match status" value="1"/>
</dbReference>
<protein>
    <recommendedName>
        <fullName evidence="2">DUF4190 domain-containing protein</fullName>
    </recommendedName>
</protein>
<dbReference type="InterPro" id="IPR025241">
    <property type="entry name" value="DUF4190"/>
</dbReference>